<keyword evidence="3" id="KW-0997">Cell inner membrane</keyword>
<evidence type="ECO:0000256" key="10">
    <source>
        <dbReference type="ARBA" id="ARBA00042775"/>
    </source>
</evidence>
<dbReference type="Pfam" id="PF00639">
    <property type="entry name" value="Rotamase"/>
    <property type="match status" value="1"/>
</dbReference>
<dbReference type="PANTHER" id="PTHR47529:SF1">
    <property type="entry name" value="PERIPLASMIC CHAPERONE PPID"/>
    <property type="match status" value="1"/>
</dbReference>
<dbReference type="PANTHER" id="PTHR47529">
    <property type="entry name" value="PEPTIDYL-PROLYL CIS-TRANS ISOMERASE D"/>
    <property type="match status" value="1"/>
</dbReference>
<keyword evidence="4 12" id="KW-0812">Transmembrane</keyword>
<evidence type="ECO:0000256" key="11">
    <source>
        <dbReference type="PROSITE-ProRule" id="PRU00278"/>
    </source>
</evidence>
<dbReference type="InterPro" id="IPR000297">
    <property type="entry name" value="PPIase_PpiC"/>
</dbReference>
<evidence type="ECO:0000256" key="1">
    <source>
        <dbReference type="ARBA" id="ARBA00004382"/>
    </source>
</evidence>
<dbReference type="GO" id="GO:0003755">
    <property type="term" value="F:peptidyl-prolyl cis-trans isomerase activity"/>
    <property type="evidence" value="ECO:0007669"/>
    <property type="project" value="UniProtKB-EC"/>
</dbReference>
<comment type="similarity">
    <text evidence="8">Belongs to the PpiD chaperone family.</text>
</comment>
<dbReference type="Gene3D" id="3.10.50.40">
    <property type="match status" value="1"/>
</dbReference>
<dbReference type="RefSeq" id="WP_390236259.1">
    <property type="nucleotide sequence ID" value="NZ_JBHSWI010000001.1"/>
</dbReference>
<dbReference type="EMBL" id="JBHSWI010000001">
    <property type="protein sequence ID" value="MFC6647399.1"/>
    <property type="molecule type" value="Genomic_DNA"/>
</dbReference>
<evidence type="ECO:0000256" key="9">
    <source>
        <dbReference type="ARBA" id="ARBA00040743"/>
    </source>
</evidence>
<dbReference type="PROSITE" id="PS50198">
    <property type="entry name" value="PPIC_PPIASE_2"/>
    <property type="match status" value="1"/>
</dbReference>
<dbReference type="Gene3D" id="1.10.4030.10">
    <property type="entry name" value="Porin chaperone SurA, peptide-binding domain"/>
    <property type="match status" value="1"/>
</dbReference>
<comment type="caution">
    <text evidence="14">The sequence shown here is derived from an EMBL/GenBank/DDBJ whole genome shotgun (WGS) entry which is preliminary data.</text>
</comment>
<keyword evidence="2" id="KW-1003">Cell membrane</keyword>
<keyword evidence="6 12" id="KW-0472">Membrane</keyword>
<name>A0ABW1ZDB6_9BACT</name>
<proteinExistence type="inferred from homology"/>
<comment type="subcellular location">
    <subcellularLocation>
        <location evidence="1">Cell inner membrane</location>
        <topology evidence="1">Single-pass type II membrane protein</topology>
        <orientation evidence="1">Periplasmic side</orientation>
    </subcellularLocation>
</comment>
<keyword evidence="15" id="KW-1185">Reference proteome</keyword>
<keyword evidence="5 12" id="KW-1133">Transmembrane helix</keyword>
<reference evidence="15" key="1">
    <citation type="journal article" date="2019" name="Int. J. Syst. Evol. Microbiol.">
        <title>The Global Catalogue of Microorganisms (GCM) 10K type strain sequencing project: providing services to taxonomists for standard genome sequencing and annotation.</title>
        <authorList>
            <consortium name="The Broad Institute Genomics Platform"/>
            <consortium name="The Broad Institute Genome Sequencing Center for Infectious Disease"/>
            <person name="Wu L."/>
            <person name="Ma J."/>
        </authorList>
    </citation>
    <scope>NUCLEOTIDE SEQUENCE [LARGE SCALE GENOMIC DNA]</scope>
    <source>
        <strain evidence="15">CGMCC 1.16026</strain>
    </source>
</reference>
<accession>A0ABW1ZDB6</accession>
<protein>
    <recommendedName>
        <fullName evidence="9">Periplasmic chaperone PpiD</fullName>
    </recommendedName>
    <alternativeName>
        <fullName evidence="10">Periplasmic folding chaperone</fullName>
    </alternativeName>
</protein>
<evidence type="ECO:0000256" key="6">
    <source>
        <dbReference type="ARBA" id="ARBA00023136"/>
    </source>
</evidence>
<evidence type="ECO:0000313" key="15">
    <source>
        <dbReference type="Proteomes" id="UP001596391"/>
    </source>
</evidence>
<feature type="domain" description="PpiC" evidence="13">
    <location>
        <begin position="281"/>
        <end position="383"/>
    </location>
</feature>
<evidence type="ECO:0000256" key="3">
    <source>
        <dbReference type="ARBA" id="ARBA00022519"/>
    </source>
</evidence>
<keyword evidence="11 14" id="KW-0413">Isomerase</keyword>
<evidence type="ECO:0000259" key="13">
    <source>
        <dbReference type="PROSITE" id="PS50198"/>
    </source>
</evidence>
<dbReference type="SUPFAM" id="SSF54534">
    <property type="entry name" value="FKBP-like"/>
    <property type="match status" value="1"/>
</dbReference>
<sequence>MIRTLQKDNGVTKAIWWLIIGAAIVTMVITLVPGIFDNNAANDATVFATVRAPGLWGRLTGEAVPIRMADVDREVQQQMRRQNLPSFYASFLMSRVGQQQVERAVLLREADRLGLQVSDDDLRRELQKGVFAQYLFPSGQFIGDQKYMDFVQTYFGISVADFEKEVKSDLEIQRLQALVSGGVSVADAAVRTEYLKTGTKIKFDYATISADDIKKTINPSDSELEAFFKQSASRYATAIPEQRKIKLFAFSNSDVPNAAAKPTDAEIAAYYNGHLDQYKVPEQVQTRHILITAPKGADAKTDADAKAKAADVLKQLKAGGNFAELAKKYSADPGSKDKGGELPMIPTSSLDPAYAKAAMALNPGQTSDLVRSQFGYHIIQTIAKDNAHAKPLSEVHDTIAAQLAAQKSATAAQAYATQLAAEAKSKGLDATAAAHNLHVETTDYIGADGVIGVLADSTSVLKAAFAATKGAAPQAASTGEGFAIFQVEDVKAAHAPAFADWKSHVLDDYKEQKAPELLNQQVKKLADAAKASGDLKKAAAEMHLDVKSSDLVGRDGRYRALAR</sequence>
<dbReference type="Proteomes" id="UP001596391">
    <property type="component" value="Unassembled WGS sequence"/>
</dbReference>
<evidence type="ECO:0000313" key="14">
    <source>
        <dbReference type="EMBL" id="MFC6647399.1"/>
    </source>
</evidence>
<feature type="transmembrane region" description="Helical" evidence="12">
    <location>
        <begin position="15"/>
        <end position="36"/>
    </location>
</feature>
<evidence type="ECO:0000256" key="12">
    <source>
        <dbReference type="SAM" id="Phobius"/>
    </source>
</evidence>
<evidence type="ECO:0000256" key="8">
    <source>
        <dbReference type="ARBA" id="ARBA00038408"/>
    </source>
</evidence>
<organism evidence="14 15">
    <name type="scientific">Granulicella cerasi</name>
    <dbReference type="NCBI Taxonomy" id="741063"/>
    <lineage>
        <taxon>Bacteria</taxon>
        <taxon>Pseudomonadati</taxon>
        <taxon>Acidobacteriota</taxon>
        <taxon>Terriglobia</taxon>
        <taxon>Terriglobales</taxon>
        <taxon>Acidobacteriaceae</taxon>
        <taxon>Granulicella</taxon>
    </lineage>
</organism>
<dbReference type="InterPro" id="IPR027304">
    <property type="entry name" value="Trigger_fact/SurA_dom_sf"/>
</dbReference>
<keyword evidence="7" id="KW-0143">Chaperone</keyword>
<gene>
    <name evidence="14" type="ORF">ACFQBQ_17835</name>
</gene>
<keyword evidence="11" id="KW-0697">Rotamase</keyword>
<dbReference type="InterPro" id="IPR046357">
    <property type="entry name" value="PPIase_dom_sf"/>
</dbReference>
<evidence type="ECO:0000256" key="4">
    <source>
        <dbReference type="ARBA" id="ARBA00022692"/>
    </source>
</evidence>
<evidence type="ECO:0000256" key="2">
    <source>
        <dbReference type="ARBA" id="ARBA00022475"/>
    </source>
</evidence>
<dbReference type="SUPFAM" id="SSF109998">
    <property type="entry name" value="Triger factor/SurA peptide-binding domain-like"/>
    <property type="match status" value="1"/>
</dbReference>
<dbReference type="InterPro" id="IPR052029">
    <property type="entry name" value="PpiD_chaperone"/>
</dbReference>
<evidence type="ECO:0000256" key="5">
    <source>
        <dbReference type="ARBA" id="ARBA00022989"/>
    </source>
</evidence>
<dbReference type="Pfam" id="PF13624">
    <property type="entry name" value="SurA_N_3"/>
    <property type="match status" value="1"/>
</dbReference>
<evidence type="ECO:0000256" key="7">
    <source>
        <dbReference type="ARBA" id="ARBA00023186"/>
    </source>
</evidence>